<dbReference type="GO" id="GO:0033539">
    <property type="term" value="P:fatty acid beta-oxidation using acyl-CoA dehydrogenase"/>
    <property type="evidence" value="ECO:0007669"/>
    <property type="project" value="TreeGrafter"/>
</dbReference>
<comment type="cofactor">
    <cofactor evidence="1 5">
        <name>FAD</name>
        <dbReference type="ChEBI" id="CHEBI:57692"/>
    </cofactor>
</comment>
<dbReference type="Pfam" id="PF02771">
    <property type="entry name" value="Acyl-CoA_dh_N"/>
    <property type="match status" value="1"/>
</dbReference>
<dbReference type="InterPro" id="IPR036250">
    <property type="entry name" value="AcylCo_DH-like_C"/>
</dbReference>
<evidence type="ECO:0000256" key="4">
    <source>
        <dbReference type="ARBA" id="ARBA00022827"/>
    </source>
</evidence>
<dbReference type="RefSeq" id="WP_036468929.1">
    <property type="nucleotide sequence ID" value="NZ_HG964446.1"/>
</dbReference>
<dbReference type="Pfam" id="PF00441">
    <property type="entry name" value="Acyl-CoA_dh_1"/>
    <property type="match status" value="1"/>
</dbReference>
<reference evidence="9" key="1">
    <citation type="journal article" date="2014" name="Genome Announc.">
        <title>Draft Genome Sequence of Mycobacterium triplex DSM 44626.</title>
        <authorList>
            <person name="Sassi M."/>
            <person name="Croce O."/>
            <person name="Robert C."/>
            <person name="Raoult D."/>
            <person name="Drancourt M."/>
        </authorList>
    </citation>
    <scope>NUCLEOTIDE SEQUENCE [LARGE SCALE GENOMIC DNA]</scope>
    <source>
        <strain evidence="9">DSM 44626</strain>
    </source>
</reference>
<evidence type="ECO:0000256" key="1">
    <source>
        <dbReference type="ARBA" id="ARBA00001974"/>
    </source>
</evidence>
<evidence type="ECO:0000259" key="6">
    <source>
        <dbReference type="Pfam" id="PF00441"/>
    </source>
</evidence>
<dbReference type="Proteomes" id="UP000028880">
    <property type="component" value="Unassembled WGS sequence"/>
</dbReference>
<dbReference type="Gene3D" id="2.40.110.10">
    <property type="entry name" value="Butyryl-CoA Dehydrogenase, subunit A, domain 2"/>
    <property type="match status" value="1"/>
</dbReference>
<evidence type="ECO:0000313" key="11">
    <source>
        <dbReference type="Proteomes" id="UP000193710"/>
    </source>
</evidence>
<evidence type="ECO:0000259" key="8">
    <source>
        <dbReference type="Pfam" id="PF02771"/>
    </source>
</evidence>
<dbReference type="EMBL" id="HG964446">
    <property type="protein sequence ID" value="CDO88558.1"/>
    <property type="molecule type" value="Genomic_DNA"/>
</dbReference>
<dbReference type="Gene3D" id="1.10.540.10">
    <property type="entry name" value="Acyl-CoA dehydrogenase/oxidase, N-terminal domain"/>
    <property type="match status" value="1"/>
</dbReference>
<reference evidence="10 11" key="3">
    <citation type="submission" date="2016-01" db="EMBL/GenBank/DDBJ databases">
        <title>The new phylogeny of the genus Mycobacterium.</title>
        <authorList>
            <person name="Tarcisio F."/>
            <person name="Conor M."/>
            <person name="Antonella G."/>
            <person name="Elisabetta G."/>
            <person name="Giulia F.S."/>
            <person name="Sara T."/>
            <person name="Anna F."/>
            <person name="Clotilde B."/>
            <person name="Roberto B."/>
            <person name="Veronica D.S."/>
            <person name="Fabio R."/>
            <person name="Monica P."/>
            <person name="Olivier J."/>
            <person name="Enrico T."/>
            <person name="Nicola S."/>
        </authorList>
    </citation>
    <scope>NUCLEOTIDE SEQUENCE [LARGE SCALE GENOMIC DNA]</scope>
    <source>
        <strain evidence="10 11">DSM 44626</strain>
    </source>
</reference>
<protein>
    <submittedName>
        <fullName evidence="10">Isovaleryl-CoA dehydrogenase</fullName>
    </submittedName>
    <submittedName>
        <fullName evidence="9">Putative acyl-CoA dehydrogenase</fullName>
    </submittedName>
</protein>
<evidence type="ECO:0000313" key="9">
    <source>
        <dbReference type="EMBL" id="CDO88558.1"/>
    </source>
</evidence>
<dbReference type="Pfam" id="PF02770">
    <property type="entry name" value="Acyl-CoA_dh_M"/>
    <property type="match status" value="1"/>
</dbReference>
<feature type="domain" description="Acyl-CoA dehydrogenase/oxidase C-terminal" evidence="6">
    <location>
        <begin position="236"/>
        <end position="379"/>
    </location>
</feature>
<dbReference type="SUPFAM" id="SSF47203">
    <property type="entry name" value="Acyl-CoA dehydrogenase C-terminal domain-like"/>
    <property type="match status" value="1"/>
</dbReference>
<dbReference type="eggNOG" id="COG1960">
    <property type="taxonomic scope" value="Bacteria"/>
</dbReference>
<evidence type="ECO:0000256" key="5">
    <source>
        <dbReference type="RuleBase" id="RU362125"/>
    </source>
</evidence>
<keyword evidence="3 5" id="KW-0285">Flavoprotein</keyword>
<organism evidence="9">
    <name type="scientific">Mycobacterium triplex</name>
    <dbReference type="NCBI Taxonomy" id="47839"/>
    <lineage>
        <taxon>Bacteria</taxon>
        <taxon>Bacillati</taxon>
        <taxon>Actinomycetota</taxon>
        <taxon>Actinomycetes</taxon>
        <taxon>Mycobacteriales</taxon>
        <taxon>Mycobacteriaceae</taxon>
        <taxon>Mycobacterium</taxon>
        <taxon>Mycobacterium simiae complex</taxon>
    </lineage>
</organism>
<dbReference type="Gene3D" id="1.20.140.10">
    <property type="entry name" value="Butyryl-CoA Dehydrogenase, subunit A, domain 3"/>
    <property type="match status" value="1"/>
</dbReference>
<dbReference type="InterPro" id="IPR046373">
    <property type="entry name" value="Acyl-CoA_Oxase/DH_mid-dom_sf"/>
</dbReference>
<dbReference type="AlphaFoldDB" id="A0A024JZ77"/>
<name>A0A024JZ77_9MYCO</name>
<feature type="domain" description="Acyl-CoA dehydrogenase/oxidase N-terminal" evidence="8">
    <location>
        <begin position="7"/>
        <end position="119"/>
    </location>
</feature>
<keyword evidence="5" id="KW-0560">Oxidoreductase</keyword>
<keyword evidence="11" id="KW-1185">Reference proteome</keyword>
<dbReference type="EMBL" id="LQPY01000041">
    <property type="protein sequence ID" value="ORW99239.1"/>
    <property type="molecule type" value="Genomic_DNA"/>
</dbReference>
<evidence type="ECO:0000313" key="10">
    <source>
        <dbReference type="EMBL" id="ORW99239.1"/>
    </source>
</evidence>
<dbReference type="InterPro" id="IPR009100">
    <property type="entry name" value="AcylCoA_DH/oxidase_NM_dom_sf"/>
</dbReference>
<gene>
    <name evidence="10" type="ORF">AWC29_28400</name>
    <name evidence="9" type="ORF">BN973_02927</name>
</gene>
<dbReference type="InterPro" id="IPR009075">
    <property type="entry name" value="AcylCo_DH/oxidase_C"/>
</dbReference>
<dbReference type="OrthoDB" id="9770681at2"/>
<dbReference type="PANTHER" id="PTHR43884:SF12">
    <property type="entry name" value="ISOVALERYL-COA DEHYDROGENASE, MITOCHONDRIAL-RELATED"/>
    <property type="match status" value="1"/>
</dbReference>
<proteinExistence type="inferred from homology"/>
<dbReference type="PIRSF" id="PIRSF016578">
    <property type="entry name" value="HsaA"/>
    <property type="match status" value="1"/>
</dbReference>
<dbReference type="CDD" id="cd00567">
    <property type="entry name" value="ACAD"/>
    <property type="match status" value="1"/>
</dbReference>
<sequence>MDFELSKNQQELRARATEAAKPWRAHVDEWDRADEAPYGEVAAAMAAAGLCGLTMPAKYGGAELTVVDYVVVVEALIKTSQSWIVAEPTFGSTGPGPAIVLRAEHEATREKFLPDIVSGHKACAIALTEPEHGSDLTALTTSATPDGDNYLINGSKRFITGSPVNELYATFVRFDDEPGHRGIGAVVVEKGTPGLRLERGAHFSGTRGLPHGEVHFDNCLIPSENVVRGPGHFADLMMAFNMERIHNATLSLALAEAAFEDAVSYTSGRQAYGKPIIEFQSAYHSLVEMRMAIDAHRLLTYRAASSSVDGRFPNAKDSTFAKLSGCTMLPTVTHEAMVLCGGDGTTLDYAAQRLHRDAMAALVAGGSPPVLKNVLATQIFPEHRFRQ</sequence>
<dbReference type="InterPro" id="IPR013786">
    <property type="entry name" value="AcylCoA_DH/ox_N"/>
</dbReference>
<accession>A0A024JZ77</accession>
<dbReference type="InterPro" id="IPR006091">
    <property type="entry name" value="Acyl-CoA_Oxase/DH_mid-dom"/>
</dbReference>
<dbReference type="GO" id="GO:0050660">
    <property type="term" value="F:flavin adenine dinucleotide binding"/>
    <property type="evidence" value="ECO:0007669"/>
    <property type="project" value="InterPro"/>
</dbReference>
<dbReference type="GO" id="GO:0046359">
    <property type="term" value="P:butyrate catabolic process"/>
    <property type="evidence" value="ECO:0007669"/>
    <property type="project" value="TreeGrafter"/>
</dbReference>
<dbReference type="SUPFAM" id="SSF56645">
    <property type="entry name" value="Acyl-CoA dehydrogenase NM domain-like"/>
    <property type="match status" value="1"/>
</dbReference>
<evidence type="ECO:0000256" key="2">
    <source>
        <dbReference type="ARBA" id="ARBA00009347"/>
    </source>
</evidence>
<keyword evidence="4 5" id="KW-0274">FAD</keyword>
<dbReference type="PANTHER" id="PTHR43884">
    <property type="entry name" value="ACYL-COA DEHYDROGENASE"/>
    <property type="match status" value="1"/>
</dbReference>
<evidence type="ECO:0000259" key="7">
    <source>
        <dbReference type="Pfam" id="PF02770"/>
    </source>
</evidence>
<comment type="similarity">
    <text evidence="2 5">Belongs to the acyl-CoA dehydrogenase family.</text>
</comment>
<evidence type="ECO:0000256" key="3">
    <source>
        <dbReference type="ARBA" id="ARBA00022630"/>
    </source>
</evidence>
<feature type="domain" description="Acyl-CoA oxidase/dehydrogenase middle" evidence="7">
    <location>
        <begin position="124"/>
        <end position="219"/>
    </location>
</feature>
<dbReference type="STRING" id="47839.BN973_02927"/>
<dbReference type="Proteomes" id="UP000193710">
    <property type="component" value="Unassembled WGS sequence"/>
</dbReference>
<dbReference type="InterPro" id="IPR037069">
    <property type="entry name" value="AcylCoA_DH/ox_N_sf"/>
</dbReference>
<dbReference type="HOGENOM" id="CLU_018204_0_1_11"/>
<reference evidence="9" key="2">
    <citation type="submission" date="2014-04" db="EMBL/GenBank/DDBJ databases">
        <authorList>
            <person name="Xu Y.W."/>
            <person name="Yang Q."/>
        </authorList>
    </citation>
    <scope>NUCLEOTIDE SEQUENCE</scope>
    <source>
        <strain evidence="9">DSM 44626</strain>
    </source>
</reference>
<dbReference type="GO" id="GO:0003995">
    <property type="term" value="F:acyl-CoA dehydrogenase activity"/>
    <property type="evidence" value="ECO:0007669"/>
    <property type="project" value="TreeGrafter"/>
</dbReference>